<evidence type="ECO:0000256" key="1">
    <source>
        <dbReference type="SAM" id="MobiDB-lite"/>
    </source>
</evidence>
<comment type="caution">
    <text evidence="2">The sequence shown here is derived from an EMBL/GenBank/DDBJ whole genome shotgun (WGS) entry which is preliminary data.</text>
</comment>
<feature type="region of interest" description="Disordered" evidence="1">
    <location>
        <begin position="90"/>
        <end position="112"/>
    </location>
</feature>
<accession>A0A9P5NCX2</accession>
<feature type="region of interest" description="Disordered" evidence="1">
    <location>
        <begin position="133"/>
        <end position="178"/>
    </location>
</feature>
<dbReference type="OrthoDB" id="3257623at2759"/>
<reference evidence="2" key="1">
    <citation type="submission" date="2020-11" db="EMBL/GenBank/DDBJ databases">
        <authorList>
            <consortium name="DOE Joint Genome Institute"/>
            <person name="Ahrendt S."/>
            <person name="Riley R."/>
            <person name="Andreopoulos W."/>
            <person name="LaButti K."/>
            <person name="Pangilinan J."/>
            <person name="Ruiz-duenas F.J."/>
            <person name="Barrasa J.M."/>
            <person name="Sanchez-Garcia M."/>
            <person name="Camarero S."/>
            <person name="Miyauchi S."/>
            <person name="Serrano A."/>
            <person name="Linde D."/>
            <person name="Babiker R."/>
            <person name="Drula E."/>
            <person name="Ayuso-Fernandez I."/>
            <person name="Pacheco R."/>
            <person name="Padilla G."/>
            <person name="Ferreira P."/>
            <person name="Barriuso J."/>
            <person name="Kellner H."/>
            <person name="Castanera R."/>
            <person name="Alfaro M."/>
            <person name="Ramirez L."/>
            <person name="Pisabarro A.G."/>
            <person name="Kuo A."/>
            <person name="Tritt A."/>
            <person name="Lipzen A."/>
            <person name="He G."/>
            <person name="Yan M."/>
            <person name="Ng V."/>
            <person name="Cullen D."/>
            <person name="Martin F."/>
            <person name="Rosso M.-N."/>
            <person name="Henrissat B."/>
            <person name="Hibbett D."/>
            <person name="Martinez A.T."/>
            <person name="Grigoriev I.V."/>
        </authorList>
    </citation>
    <scope>NUCLEOTIDE SEQUENCE</scope>
    <source>
        <strain evidence="2">AH 44721</strain>
    </source>
</reference>
<protein>
    <submittedName>
        <fullName evidence="2">Uncharacterized protein</fullName>
    </submittedName>
</protein>
<dbReference type="Proteomes" id="UP000724874">
    <property type="component" value="Unassembled WGS sequence"/>
</dbReference>
<organism evidence="2 3">
    <name type="scientific">Gymnopilus junonius</name>
    <name type="common">Spectacular rustgill mushroom</name>
    <name type="synonym">Gymnopilus spectabilis subsp. junonius</name>
    <dbReference type="NCBI Taxonomy" id="109634"/>
    <lineage>
        <taxon>Eukaryota</taxon>
        <taxon>Fungi</taxon>
        <taxon>Dikarya</taxon>
        <taxon>Basidiomycota</taxon>
        <taxon>Agaricomycotina</taxon>
        <taxon>Agaricomycetes</taxon>
        <taxon>Agaricomycetidae</taxon>
        <taxon>Agaricales</taxon>
        <taxon>Agaricineae</taxon>
        <taxon>Hymenogastraceae</taxon>
        <taxon>Gymnopilus</taxon>
    </lineage>
</organism>
<dbReference type="AlphaFoldDB" id="A0A9P5NCX2"/>
<name>A0A9P5NCX2_GYMJU</name>
<feature type="compositionally biased region" description="Pro residues" evidence="1">
    <location>
        <begin position="1"/>
        <end position="13"/>
    </location>
</feature>
<evidence type="ECO:0000313" key="2">
    <source>
        <dbReference type="EMBL" id="KAF8879418.1"/>
    </source>
</evidence>
<proteinExistence type="predicted"/>
<dbReference type="EMBL" id="JADNYJ010000149">
    <property type="protein sequence ID" value="KAF8879418.1"/>
    <property type="molecule type" value="Genomic_DNA"/>
</dbReference>
<sequence length="178" mass="20073">MTPPSCPTTPPPHQAAGTKRFPADRTPESSPKSKPLQKVFKSAMLKVKSSIQNAFKLSKEAEELGDNPKFGLLRFWKKGTAADKKAYFEREDERAEDDQSQKDVAEKTVTADKKIHKRDLARLCQQKQRALMKEKEIEEGARSPGGTKRKIRPMNLSDETDPSLKKIKGNIPELMWPA</sequence>
<evidence type="ECO:0000313" key="3">
    <source>
        <dbReference type="Proteomes" id="UP000724874"/>
    </source>
</evidence>
<gene>
    <name evidence="2" type="ORF">CPB84DRAFT_1852092</name>
</gene>
<keyword evidence="3" id="KW-1185">Reference proteome</keyword>
<feature type="region of interest" description="Disordered" evidence="1">
    <location>
        <begin position="1"/>
        <end position="36"/>
    </location>
</feature>